<evidence type="ECO:0000313" key="1">
    <source>
        <dbReference type="EMBL" id="OUY09007.1"/>
    </source>
</evidence>
<evidence type="ECO:0008006" key="3">
    <source>
        <dbReference type="Google" id="ProtNLM"/>
    </source>
</evidence>
<dbReference type="EMBL" id="NEXX01000001">
    <property type="protein sequence ID" value="OUY09007.1"/>
    <property type="molecule type" value="Genomic_DNA"/>
</dbReference>
<dbReference type="OrthoDB" id="6803264at2"/>
<dbReference type="Gene3D" id="3.20.20.150">
    <property type="entry name" value="Divalent-metal-dependent TIM barrel enzymes"/>
    <property type="match status" value="1"/>
</dbReference>
<gene>
    <name evidence="1" type="ORF">CAP51_05225</name>
</gene>
<organism evidence="1 2">
    <name type="scientific">Acinetobacter populi</name>
    <dbReference type="NCBI Taxonomy" id="1582270"/>
    <lineage>
        <taxon>Bacteria</taxon>
        <taxon>Pseudomonadati</taxon>
        <taxon>Pseudomonadota</taxon>
        <taxon>Gammaproteobacteria</taxon>
        <taxon>Moraxellales</taxon>
        <taxon>Moraxellaceae</taxon>
        <taxon>Acinetobacter</taxon>
    </lineage>
</organism>
<dbReference type="AlphaFoldDB" id="A0A1Z9Z3L8"/>
<dbReference type="InterPro" id="IPR036237">
    <property type="entry name" value="Xyl_isomerase-like_sf"/>
</dbReference>
<proteinExistence type="predicted"/>
<comment type="caution">
    <text evidence="1">The sequence shown here is derived from an EMBL/GenBank/DDBJ whole genome shotgun (WGS) entry which is preliminary data.</text>
</comment>
<protein>
    <recommendedName>
        <fullName evidence="3">Xylose isomerase</fullName>
    </recommendedName>
</protein>
<accession>A0A1Z9Z3L8</accession>
<keyword evidence="2" id="KW-1185">Reference proteome</keyword>
<name>A0A1Z9Z3L8_9GAMM</name>
<dbReference type="RefSeq" id="WP_087619663.1">
    <property type="nucleotide sequence ID" value="NZ_NEXX01000001.1"/>
</dbReference>
<evidence type="ECO:0000313" key="2">
    <source>
        <dbReference type="Proteomes" id="UP000196536"/>
    </source>
</evidence>
<dbReference type="SUPFAM" id="SSF51658">
    <property type="entry name" value="Xylose isomerase-like"/>
    <property type="match status" value="1"/>
</dbReference>
<dbReference type="Proteomes" id="UP000196536">
    <property type="component" value="Unassembled WGS sequence"/>
</dbReference>
<sequence length="361" mass="41945">MKKMFPLGCAGLGIQSSSIENPVSLIEPTIEEKFNLLKEAEVWDFLDHIPIKEQQIDAYIKASQKVNLPIYSGYGLYTLGLDEKNEFKKNIDLTHAVGAKYHNVMLSAKDINKAYISNNQVAELYLHFYEYADKKGITITFENHVDNWSEDYRRVLQVADVVESKGVRFNMAMDYSHCIFKIENEIEIFTSGFRGNNEAIMKLDPYNSNSYADDWLNRQLITWAQIRPAVPNGPRNWWAGESCPWDGLGNDRPGRGIQYPFSQPKAGEWHTEFWHAHKLACTKEIIRKVIDHYLYDPLSNIKLMTVDNINLWSYGLGWKYNMFNDSCLVAQYIREIYAERAAIYEAKKDKNSNQFVEQYRL</sequence>
<reference evidence="1 2" key="1">
    <citation type="submission" date="2017-05" db="EMBL/GenBank/DDBJ databases">
        <title>Acinetobacter populi ANC 5415 (= PBJ7), whole genome shotgun sequencing project.</title>
        <authorList>
            <person name="Nemec A."/>
            <person name="Radolfova-Krizova L."/>
        </authorList>
    </citation>
    <scope>NUCLEOTIDE SEQUENCE [LARGE SCALE GENOMIC DNA]</scope>
    <source>
        <strain evidence="1 2">PBJ7</strain>
    </source>
</reference>